<keyword evidence="3" id="KW-0285">Flavoprotein</keyword>
<comment type="similarity">
    <text evidence="2">Belongs to the FAD-binding oxidoreductase/transferase type 4 family.</text>
</comment>
<evidence type="ECO:0000256" key="1">
    <source>
        <dbReference type="ARBA" id="ARBA00001974"/>
    </source>
</evidence>
<dbReference type="InterPro" id="IPR016164">
    <property type="entry name" value="FAD-linked_Oxase-like_C"/>
</dbReference>
<dbReference type="Pfam" id="PF02913">
    <property type="entry name" value="FAD-oxidase_C"/>
    <property type="match status" value="1"/>
</dbReference>
<dbReference type="SUPFAM" id="SSF55103">
    <property type="entry name" value="FAD-linked oxidases, C-terminal domain"/>
    <property type="match status" value="1"/>
</dbReference>
<evidence type="ECO:0000313" key="7">
    <source>
        <dbReference type="EMBL" id="MCT4333179.1"/>
    </source>
</evidence>
<keyword evidence="4" id="KW-0274">FAD</keyword>
<evidence type="ECO:0000256" key="2">
    <source>
        <dbReference type="ARBA" id="ARBA00008000"/>
    </source>
</evidence>
<name>A0ABT2KB09_9RHOB</name>
<dbReference type="EMBL" id="JANAVZ010000005">
    <property type="protein sequence ID" value="MCT4333179.1"/>
    <property type="molecule type" value="Genomic_DNA"/>
</dbReference>
<dbReference type="SUPFAM" id="SSF56176">
    <property type="entry name" value="FAD-binding/transporter-associated domain-like"/>
    <property type="match status" value="1"/>
</dbReference>
<dbReference type="Gene3D" id="3.30.70.2740">
    <property type="match status" value="1"/>
</dbReference>
<dbReference type="InterPro" id="IPR016169">
    <property type="entry name" value="FAD-bd_PCMH_sub2"/>
</dbReference>
<accession>A0ABT2KB09</accession>
<dbReference type="Pfam" id="PF01565">
    <property type="entry name" value="FAD_binding_4"/>
    <property type="match status" value="1"/>
</dbReference>
<dbReference type="InterPro" id="IPR036318">
    <property type="entry name" value="FAD-bd_PCMH-like_sf"/>
</dbReference>
<comment type="caution">
    <text evidence="7">The sequence shown here is derived from an EMBL/GenBank/DDBJ whole genome shotgun (WGS) entry which is preliminary data.</text>
</comment>
<proteinExistence type="inferred from homology"/>
<evidence type="ECO:0000256" key="3">
    <source>
        <dbReference type="ARBA" id="ARBA00022630"/>
    </source>
</evidence>
<keyword evidence="8" id="KW-1185">Reference proteome</keyword>
<dbReference type="Gene3D" id="3.30.70.2190">
    <property type="match status" value="1"/>
</dbReference>
<dbReference type="PANTHER" id="PTHR43716:SF1">
    <property type="entry name" value="D-2-HYDROXYGLUTARATE DEHYDROGENASE, MITOCHONDRIAL"/>
    <property type="match status" value="1"/>
</dbReference>
<dbReference type="Gene3D" id="3.30.465.10">
    <property type="match status" value="1"/>
</dbReference>
<protein>
    <submittedName>
        <fullName evidence="7">FAD-binding oxidoreductase</fullName>
    </submittedName>
</protein>
<dbReference type="RefSeq" id="WP_260277070.1">
    <property type="nucleotide sequence ID" value="NZ_JANAVZ010000005.1"/>
</dbReference>
<sequence length="365" mass="39747">MTVRAGTPLEEVQNRAHELGLDYPVDIGARGTATIGGTIATNAGGIRVLRYGMTRQQVLGLEVVLPDGEVLTQMAGMVKDNSGYDLKQIFIGSEGTLGVICRAVLQLKPYHPNNALSLVALRDHEAALQCLSSLRERFDTALIAFEGMWPDYWHLVCREAEIARSPIEGAHGFYALLEIQLRLDETSDALEAWLLDALELDLVQDGVLAQSIAEQKDLWGIREAVGEIDDHLGPHINFDIGVSPSRLGDFCVEVERVLASIPDASRCVKVGHVGDGNLHLLVSHTLGCDTSMIEGAVYELVQRYCGAVTAEHGIGRVKVNWLPASRTKAERRLMASIKNCIDPCNLMNPGVILASKKFDTKSASK</sequence>
<dbReference type="InterPro" id="IPR051264">
    <property type="entry name" value="FAD-oxidored/transferase_4"/>
</dbReference>
<reference evidence="7 8" key="1">
    <citation type="submission" date="2022-04" db="EMBL/GenBank/DDBJ databases">
        <title>Paracoccus sp. YLB-12 draft genome sequence.</title>
        <authorList>
            <person name="Yu L."/>
        </authorList>
    </citation>
    <scope>NUCLEOTIDE SEQUENCE [LARGE SCALE GENOMIC DNA]</scope>
    <source>
        <strain evidence="7 8">YLB-12</strain>
    </source>
</reference>
<feature type="domain" description="FAD-binding PCMH-type" evidence="6">
    <location>
        <begin position="1"/>
        <end position="110"/>
    </location>
</feature>
<dbReference type="PANTHER" id="PTHR43716">
    <property type="entry name" value="D-2-HYDROXYGLUTARATE DEHYDROGENASE, MITOCHONDRIAL"/>
    <property type="match status" value="1"/>
</dbReference>
<dbReference type="Proteomes" id="UP001320702">
    <property type="component" value="Unassembled WGS sequence"/>
</dbReference>
<dbReference type="InterPro" id="IPR006094">
    <property type="entry name" value="Oxid_FAD_bind_N"/>
</dbReference>
<dbReference type="InterPro" id="IPR016171">
    <property type="entry name" value="Vanillyl_alc_oxidase_C-sub2"/>
</dbReference>
<organism evidence="7 8">
    <name type="scientific">Paracoccus maritimus</name>
    <dbReference type="NCBI Taxonomy" id="2933292"/>
    <lineage>
        <taxon>Bacteria</taxon>
        <taxon>Pseudomonadati</taxon>
        <taxon>Pseudomonadota</taxon>
        <taxon>Alphaproteobacteria</taxon>
        <taxon>Rhodobacterales</taxon>
        <taxon>Paracoccaceae</taxon>
        <taxon>Paracoccus</taxon>
    </lineage>
</organism>
<dbReference type="InterPro" id="IPR004113">
    <property type="entry name" value="FAD-bd_oxidored_4_C"/>
</dbReference>
<evidence type="ECO:0000256" key="5">
    <source>
        <dbReference type="ARBA" id="ARBA00023002"/>
    </source>
</evidence>
<keyword evidence="5" id="KW-0560">Oxidoreductase</keyword>
<gene>
    <name evidence="7" type="ORF">MU516_09905</name>
</gene>
<evidence type="ECO:0000259" key="6">
    <source>
        <dbReference type="PROSITE" id="PS51387"/>
    </source>
</evidence>
<dbReference type="PROSITE" id="PS51387">
    <property type="entry name" value="FAD_PCMH"/>
    <property type="match status" value="1"/>
</dbReference>
<dbReference type="Gene3D" id="1.10.45.10">
    <property type="entry name" value="Vanillyl-alcohol Oxidase, Chain A, domain 4"/>
    <property type="match status" value="1"/>
</dbReference>
<evidence type="ECO:0000313" key="8">
    <source>
        <dbReference type="Proteomes" id="UP001320702"/>
    </source>
</evidence>
<comment type="cofactor">
    <cofactor evidence="1">
        <name>FAD</name>
        <dbReference type="ChEBI" id="CHEBI:57692"/>
    </cofactor>
</comment>
<dbReference type="InterPro" id="IPR016166">
    <property type="entry name" value="FAD-bd_PCMH"/>
</dbReference>
<evidence type="ECO:0000256" key="4">
    <source>
        <dbReference type="ARBA" id="ARBA00022827"/>
    </source>
</evidence>